<dbReference type="PANTHER" id="PTHR12609">
    <property type="entry name" value="MICROTUBULE ASSOCIATED PROTEIN XMAP215"/>
    <property type="match status" value="1"/>
</dbReference>
<dbReference type="Proteomes" id="UP000485058">
    <property type="component" value="Unassembled WGS sequence"/>
</dbReference>
<accession>A0A699Z8R9</accession>
<dbReference type="GO" id="GO:0030951">
    <property type="term" value="P:establishment or maintenance of microtubule cytoskeleton polarity"/>
    <property type="evidence" value="ECO:0007669"/>
    <property type="project" value="InterPro"/>
</dbReference>
<sequence length="688" mass="71612">MWAGATAAAGQGPAAGPRLGQAMPGQGGAAPPMVALSPMTGLSKGSEVDMRRDFRRCLQELAGPEMEESVQVMKVLCYELMDVSHVPAVHALFKENIDELVALVALKTDEIFAMAGDAIACNQAPNARACKYALNTLMNIMQAASLAQAMREATVCPMVSVLLCCLIDERLGSLPEGLAMLKALNLLMMKVLENCDRTAVFGALMHLLRVPHQRLLSMGNGDKALEGRWFDLVVKCMIKITKSLPATIETIDLHVLLLAVHKFFDALGGEEIRRRGAREDKPLRMVKTVLHEVCKLKGSAIHDYTRTIPGADLDPSLRPIIFPYIDLNLQTMAPNDAAARAAYPAAPRAPAPISAPLPIGPLAPSASMYSQQAVDEQAARNMLGAVFKRIAEQPPDRQQALIDLYFFSVANPDTDVAAMLASASSTFRSFILRGLQKSPDATVSVAANVRDSVSQAAMAAGGAFSAAVPAPAGGVAGLMIAKLRTDSFDASQGPVQGGAASPASPGMGKAGRVASVVGAEKMAEMRDRFNRMTSDMASMPSRQSTSVAGSLNNSNLVSPASSLAGAPPSHSFAPASDAGQAMDPALPSFQPTSQGSTEDMEMCEAEPAGLQGAAASGHAGFQLAGNGNGAGSQQGRAFGRGMLASGGGLSAAVGHSSLAEQGQSEGDSGLAGLAGLQERLRKLKATEA</sequence>
<dbReference type="EMBL" id="BLLF01000860">
    <property type="protein sequence ID" value="GFH15508.1"/>
    <property type="molecule type" value="Genomic_DNA"/>
</dbReference>
<organism evidence="2 3">
    <name type="scientific">Haematococcus lacustris</name>
    <name type="common">Green alga</name>
    <name type="synonym">Haematococcus pluvialis</name>
    <dbReference type="NCBI Taxonomy" id="44745"/>
    <lineage>
        <taxon>Eukaryota</taxon>
        <taxon>Viridiplantae</taxon>
        <taxon>Chlorophyta</taxon>
        <taxon>core chlorophytes</taxon>
        <taxon>Chlorophyceae</taxon>
        <taxon>CS clade</taxon>
        <taxon>Chlamydomonadales</taxon>
        <taxon>Haematococcaceae</taxon>
        <taxon>Haematococcus</taxon>
    </lineage>
</organism>
<evidence type="ECO:0000313" key="3">
    <source>
        <dbReference type="Proteomes" id="UP000485058"/>
    </source>
</evidence>
<feature type="region of interest" description="Disordered" evidence="1">
    <location>
        <begin position="490"/>
        <end position="512"/>
    </location>
</feature>
<name>A0A699Z8R9_HAELA</name>
<dbReference type="GO" id="GO:0046785">
    <property type="term" value="P:microtubule polymerization"/>
    <property type="evidence" value="ECO:0007669"/>
    <property type="project" value="InterPro"/>
</dbReference>
<comment type="caution">
    <text evidence="2">The sequence shown here is derived from an EMBL/GenBank/DDBJ whole genome shotgun (WGS) entry which is preliminary data.</text>
</comment>
<feature type="compositionally biased region" description="Low complexity" evidence="1">
    <location>
        <begin position="559"/>
        <end position="571"/>
    </location>
</feature>
<protein>
    <recommendedName>
        <fullName evidence="4">TOG domain-containing protein</fullName>
    </recommendedName>
</protein>
<feature type="region of interest" description="Disordered" evidence="1">
    <location>
        <begin position="559"/>
        <end position="601"/>
    </location>
</feature>
<dbReference type="GO" id="GO:0051010">
    <property type="term" value="F:microtubule plus-end binding"/>
    <property type="evidence" value="ECO:0007669"/>
    <property type="project" value="InterPro"/>
</dbReference>
<reference evidence="2 3" key="1">
    <citation type="submission" date="2020-02" db="EMBL/GenBank/DDBJ databases">
        <title>Draft genome sequence of Haematococcus lacustris strain NIES-144.</title>
        <authorList>
            <person name="Morimoto D."/>
            <person name="Nakagawa S."/>
            <person name="Yoshida T."/>
            <person name="Sawayama S."/>
        </authorList>
    </citation>
    <scope>NUCLEOTIDE SEQUENCE [LARGE SCALE GENOMIC DNA]</scope>
    <source>
        <strain evidence="2 3">NIES-144</strain>
    </source>
</reference>
<proteinExistence type="predicted"/>
<evidence type="ECO:0000256" key="1">
    <source>
        <dbReference type="SAM" id="MobiDB-lite"/>
    </source>
</evidence>
<dbReference type="GO" id="GO:0007051">
    <property type="term" value="P:spindle organization"/>
    <property type="evidence" value="ECO:0007669"/>
    <property type="project" value="InterPro"/>
</dbReference>
<keyword evidence="3" id="KW-1185">Reference proteome</keyword>
<dbReference type="InterPro" id="IPR045110">
    <property type="entry name" value="XMAP215"/>
</dbReference>
<feature type="compositionally biased region" description="Low complexity" evidence="1">
    <location>
        <begin position="493"/>
        <end position="511"/>
    </location>
</feature>
<dbReference type="AlphaFoldDB" id="A0A699Z8R9"/>
<dbReference type="GO" id="GO:0061863">
    <property type="term" value="F:microtubule plus end polymerase"/>
    <property type="evidence" value="ECO:0007669"/>
    <property type="project" value="InterPro"/>
</dbReference>
<gene>
    <name evidence="2" type="ORF">HaLaN_11747</name>
</gene>
<feature type="region of interest" description="Disordered" evidence="1">
    <location>
        <begin position="1"/>
        <end position="30"/>
    </location>
</feature>
<evidence type="ECO:0008006" key="4">
    <source>
        <dbReference type="Google" id="ProtNLM"/>
    </source>
</evidence>
<evidence type="ECO:0000313" key="2">
    <source>
        <dbReference type="EMBL" id="GFH15508.1"/>
    </source>
</evidence>
<feature type="region of interest" description="Disordered" evidence="1">
    <location>
        <begin position="534"/>
        <end position="553"/>
    </location>
</feature>